<dbReference type="InterPro" id="IPR009081">
    <property type="entry name" value="PP-bd_ACP"/>
</dbReference>
<dbReference type="RefSeq" id="WP_079039769.1">
    <property type="nucleotide sequence ID" value="NZ_FMZK01000002.1"/>
</dbReference>
<feature type="domain" description="Carrier" evidence="3">
    <location>
        <begin position="364"/>
        <end position="442"/>
    </location>
</feature>
<dbReference type="EMBL" id="FMZK01000002">
    <property type="protein sequence ID" value="SDC48867.1"/>
    <property type="molecule type" value="Genomic_DNA"/>
</dbReference>
<protein>
    <submittedName>
        <fullName evidence="4">Acyl carrier protein</fullName>
    </submittedName>
</protein>
<dbReference type="PROSITE" id="PS00012">
    <property type="entry name" value="PHOSPHOPANTETHEINE"/>
    <property type="match status" value="1"/>
</dbReference>
<keyword evidence="5" id="KW-1185">Reference proteome</keyword>
<keyword evidence="2" id="KW-0597">Phosphoprotein</keyword>
<dbReference type="PANTHER" id="PTHR43265:SF1">
    <property type="entry name" value="ESTERASE ESTD"/>
    <property type="match status" value="1"/>
</dbReference>
<dbReference type="GO" id="GO:0052689">
    <property type="term" value="F:carboxylic ester hydrolase activity"/>
    <property type="evidence" value="ECO:0007669"/>
    <property type="project" value="TreeGrafter"/>
</dbReference>
<dbReference type="SUPFAM" id="SSF47336">
    <property type="entry name" value="ACP-like"/>
    <property type="match status" value="1"/>
</dbReference>
<dbReference type="PROSITE" id="PS50075">
    <property type="entry name" value="CARRIER"/>
    <property type="match status" value="1"/>
</dbReference>
<dbReference type="InterPro" id="IPR053145">
    <property type="entry name" value="AB_hydrolase_Est10"/>
</dbReference>
<proteinExistence type="predicted"/>
<reference evidence="5" key="1">
    <citation type="submission" date="2016-10" db="EMBL/GenBank/DDBJ databases">
        <authorList>
            <person name="Varghese N."/>
            <person name="Submissions S."/>
        </authorList>
    </citation>
    <scope>NUCLEOTIDE SEQUENCE [LARGE SCALE GENOMIC DNA]</scope>
    <source>
        <strain evidence="5">CGMCC 4.3504</strain>
    </source>
</reference>
<evidence type="ECO:0000313" key="5">
    <source>
        <dbReference type="Proteomes" id="UP000182100"/>
    </source>
</evidence>
<dbReference type="AlphaFoldDB" id="A0A1G6M0I8"/>
<keyword evidence="1" id="KW-0596">Phosphopantetheine</keyword>
<evidence type="ECO:0000256" key="2">
    <source>
        <dbReference type="ARBA" id="ARBA00022553"/>
    </source>
</evidence>
<dbReference type="Gene3D" id="3.40.50.1820">
    <property type="entry name" value="alpha/beta hydrolase"/>
    <property type="match status" value="1"/>
</dbReference>
<name>A0A1G6M0I8_9ACTN</name>
<dbReference type="InterPro" id="IPR006162">
    <property type="entry name" value="Ppantetheine_attach_site"/>
</dbReference>
<dbReference type="SUPFAM" id="SSF53474">
    <property type="entry name" value="alpha/beta-Hydrolases"/>
    <property type="match status" value="1"/>
</dbReference>
<dbReference type="InterPro" id="IPR029058">
    <property type="entry name" value="AB_hydrolase_fold"/>
</dbReference>
<sequence>MTTNTAPGRTDDLSWDDGRTAVLRLPNELPSGRGVPAVVLLHPFGAWDRDAFLPAEASGNGPVRLFDDLGAALVRAGLAAAAFDTRFLSEDHHGGAGSPRFTFTGLVDDAVRVAERTRAHPDVDGDRVLLLGVSMGAEVAVAAAERLGGESHLAVVAPSAEARPVFQRWMGLDRRLEWLSTGGFTGADGSVDLAAAEADETGRSGWWEDFDLVDRFGPTVDLELLRAELALEYDTWERQALAHGDESAPASFWRDWFAQPAPHRRLAGLTGRITIHVGAEDWTTPPRQAHLLHRAALAHGLRSELTVHPRLGHLMSPRSAGGRRTYGPFDPDFLRALVASADAVLRPDPSLRTDHPTKGRPMEKLTLDELIELLNECNDYENPVDPTPEVLNLTFDALGYDSLTLLNAISKLERRYGIELPESVTSDAKTPRELLAVVDSRLA</sequence>
<dbReference type="PANTHER" id="PTHR43265">
    <property type="entry name" value="ESTERASE ESTD"/>
    <property type="match status" value="1"/>
</dbReference>
<dbReference type="Pfam" id="PF00550">
    <property type="entry name" value="PP-binding"/>
    <property type="match status" value="1"/>
</dbReference>
<dbReference type="Gene3D" id="1.10.1200.10">
    <property type="entry name" value="ACP-like"/>
    <property type="match status" value="1"/>
</dbReference>
<dbReference type="Proteomes" id="UP000182100">
    <property type="component" value="Unassembled WGS sequence"/>
</dbReference>
<gene>
    <name evidence="4" type="ORF">SAMN05216505_102327</name>
</gene>
<accession>A0A1G6M0I8</accession>
<dbReference type="InterPro" id="IPR036736">
    <property type="entry name" value="ACP-like_sf"/>
</dbReference>
<dbReference type="STRING" id="67344.SAMN05216505_102327"/>
<evidence type="ECO:0000256" key="1">
    <source>
        <dbReference type="ARBA" id="ARBA00022450"/>
    </source>
</evidence>
<organism evidence="4 5">
    <name type="scientific">Streptomyces prasinopilosus</name>
    <dbReference type="NCBI Taxonomy" id="67344"/>
    <lineage>
        <taxon>Bacteria</taxon>
        <taxon>Bacillati</taxon>
        <taxon>Actinomycetota</taxon>
        <taxon>Actinomycetes</taxon>
        <taxon>Kitasatosporales</taxon>
        <taxon>Streptomycetaceae</taxon>
        <taxon>Streptomyces</taxon>
    </lineage>
</organism>
<evidence type="ECO:0000259" key="3">
    <source>
        <dbReference type="PROSITE" id="PS50075"/>
    </source>
</evidence>
<evidence type="ECO:0000313" key="4">
    <source>
        <dbReference type="EMBL" id="SDC48867.1"/>
    </source>
</evidence>